<feature type="transmembrane region" description="Helical" evidence="1">
    <location>
        <begin position="41"/>
        <end position="65"/>
    </location>
</feature>
<name>A0A4Q0AGW0_9BACT</name>
<reference evidence="2" key="1">
    <citation type="submission" date="2019-01" db="EMBL/GenBank/DDBJ databases">
        <title>Genomic signatures and co-occurrence patterns of the ultra-small Saccharimodia (Patescibacteria phylum) suggest a symbiotic lifestyle.</title>
        <authorList>
            <person name="Lemos L."/>
            <person name="Medeiros J."/>
            <person name="Andreote F."/>
            <person name="Fernandes G."/>
            <person name="Varani A."/>
            <person name="Oliveira G."/>
            <person name="Pylro V."/>
        </authorList>
    </citation>
    <scope>NUCLEOTIDE SEQUENCE [LARGE SCALE GENOMIC DNA]</scope>
    <source>
        <strain evidence="2">AMD02</strain>
    </source>
</reference>
<dbReference type="AlphaFoldDB" id="A0A4Q0AGW0"/>
<accession>A0A4Q0AGW0</accession>
<keyword evidence="1" id="KW-0812">Transmembrane</keyword>
<protein>
    <submittedName>
        <fullName evidence="2">Uncharacterized protein</fullName>
    </submittedName>
</protein>
<sequence length="68" mass="7282">MKKRGIFWIIAPPGLVVVGVIVWVLNSIIDPSSGIGVVLNLIAFLFMGFGVLAFIPGLIYGVILLSKK</sequence>
<dbReference type="Proteomes" id="UP000289257">
    <property type="component" value="Unassembled WGS sequence"/>
</dbReference>
<proteinExistence type="predicted"/>
<keyword evidence="1" id="KW-0472">Membrane</keyword>
<comment type="caution">
    <text evidence="2">The sequence shown here is derived from an EMBL/GenBank/DDBJ whole genome shotgun (WGS) entry which is preliminary data.</text>
</comment>
<evidence type="ECO:0000256" key="1">
    <source>
        <dbReference type="SAM" id="Phobius"/>
    </source>
</evidence>
<keyword evidence="1" id="KW-1133">Transmembrane helix</keyword>
<evidence type="ECO:0000313" key="2">
    <source>
        <dbReference type="EMBL" id="RWZ78392.1"/>
    </source>
</evidence>
<gene>
    <name evidence="2" type="ORF">EOT05_01360</name>
</gene>
<dbReference type="EMBL" id="SCKX01000001">
    <property type="protein sequence ID" value="RWZ78392.1"/>
    <property type="molecule type" value="Genomic_DNA"/>
</dbReference>
<organism evidence="2 3">
    <name type="scientific">Candidatus Microsaccharimonas sossegonensis</name>
    <dbReference type="NCBI Taxonomy" id="2506948"/>
    <lineage>
        <taxon>Bacteria</taxon>
        <taxon>Candidatus Saccharimonadota</taxon>
        <taxon>Candidatus Saccharimonadia</taxon>
        <taxon>Candidatus Saccharimonadales</taxon>
        <taxon>Candidatus Saccharimonadaceae</taxon>
        <taxon>Candidatus Microsaccharimonas</taxon>
    </lineage>
</organism>
<feature type="transmembrane region" description="Helical" evidence="1">
    <location>
        <begin position="7"/>
        <end position="29"/>
    </location>
</feature>
<evidence type="ECO:0000313" key="3">
    <source>
        <dbReference type="Proteomes" id="UP000289257"/>
    </source>
</evidence>
<keyword evidence="3" id="KW-1185">Reference proteome</keyword>